<dbReference type="InterPro" id="IPR036597">
    <property type="entry name" value="Fido-like_dom_sf"/>
</dbReference>
<reference evidence="2 3" key="1">
    <citation type="submission" date="2020-11" db="EMBL/GenBank/DDBJ databases">
        <title>Enhanced detection system for hospital associated transmission using whole genome sequencing surveillance.</title>
        <authorList>
            <person name="Harrison L.H."/>
            <person name="Van Tyne D."/>
            <person name="Marsh J.W."/>
            <person name="Griffith M.P."/>
            <person name="Snyder D.J."/>
            <person name="Cooper V.S."/>
            <person name="Mustapha M."/>
        </authorList>
    </citation>
    <scope>NUCLEOTIDE SEQUENCE [LARGE SCALE GENOMIC DNA]</scope>
    <source>
        <strain evidence="2 3">PSA00705</strain>
    </source>
</reference>
<evidence type="ECO:0000259" key="1">
    <source>
        <dbReference type="PROSITE" id="PS51459"/>
    </source>
</evidence>
<dbReference type="Gene3D" id="1.20.120.1870">
    <property type="entry name" value="Fic/DOC protein, Fido domain"/>
    <property type="match status" value="1"/>
</dbReference>
<comment type="caution">
    <text evidence="2">The sequence shown here is derived from an EMBL/GenBank/DDBJ whole genome shotgun (WGS) entry which is preliminary data.</text>
</comment>
<dbReference type="PANTHER" id="PTHR39426:SF1">
    <property type="entry name" value="HOMOLOGY TO DEATH-ON-CURING PROTEIN OF PHAGE P1"/>
    <property type="match status" value="1"/>
</dbReference>
<organism evidence="2 3">
    <name type="scientific">Pseudomonas nitroreducens</name>
    <dbReference type="NCBI Taxonomy" id="46680"/>
    <lineage>
        <taxon>Bacteria</taxon>
        <taxon>Pseudomonadati</taxon>
        <taxon>Pseudomonadota</taxon>
        <taxon>Gammaproteobacteria</taxon>
        <taxon>Pseudomonadales</taxon>
        <taxon>Pseudomonadaceae</taxon>
        <taxon>Pseudomonas</taxon>
    </lineage>
</organism>
<name>A0ABS0KTZ9_PSENT</name>
<proteinExistence type="predicted"/>
<dbReference type="InterPro" id="IPR006440">
    <property type="entry name" value="Doc"/>
</dbReference>
<dbReference type="EMBL" id="JADTFC010000087">
    <property type="protein sequence ID" value="MBG6290810.1"/>
    <property type="molecule type" value="Genomic_DNA"/>
</dbReference>
<accession>A0ABS0KTZ9</accession>
<dbReference type="SUPFAM" id="SSF140931">
    <property type="entry name" value="Fic-like"/>
    <property type="match status" value="1"/>
</dbReference>
<dbReference type="PROSITE" id="PS51459">
    <property type="entry name" value="FIDO"/>
    <property type="match status" value="1"/>
</dbReference>
<feature type="domain" description="Fido" evidence="1">
    <location>
        <begin position="19"/>
        <end position="138"/>
    </location>
</feature>
<dbReference type="Proteomes" id="UP000608450">
    <property type="component" value="Unassembled WGS sequence"/>
</dbReference>
<keyword evidence="3" id="KW-1185">Reference proteome</keyword>
<dbReference type="InterPro" id="IPR003812">
    <property type="entry name" value="Fido"/>
</dbReference>
<dbReference type="NCBIfam" id="TIGR01550">
    <property type="entry name" value="DOC_P1"/>
    <property type="match status" value="1"/>
</dbReference>
<dbReference type="RefSeq" id="WP_196913458.1">
    <property type="nucleotide sequence ID" value="NZ_DAMDFE010000062.1"/>
</dbReference>
<dbReference type="InterPro" id="IPR053737">
    <property type="entry name" value="Type_II_TA_Toxin"/>
</dbReference>
<sequence length="165" mass="18750">MAEKDLSQYGEICEGIRYLTVDALIFINQQLIRLQTPNEMIGVLKPNELSSSQQRPSQIRFYEQTNDMYRLTATLMESIVRNHPFANANKRTAAAAGFLFLLMNGYELTAPGHELVTIVLGLANGEYSCEELESWLAHWGRDFDTRNLNAPDAWLDMFAKAFQIA</sequence>
<dbReference type="PANTHER" id="PTHR39426">
    <property type="entry name" value="HOMOLOGY TO DEATH-ON-CURING PROTEIN OF PHAGE P1"/>
    <property type="match status" value="1"/>
</dbReference>
<dbReference type="Pfam" id="PF02661">
    <property type="entry name" value="Fic"/>
    <property type="match status" value="1"/>
</dbReference>
<protein>
    <submittedName>
        <fullName evidence="2">Type II toxin-antitoxin system death-on-curing family toxin</fullName>
    </submittedName>
</protein>
<evidence type="ECO:0000313" key="2">
    <source>
        <dbReference type="EMBL" id="MBG6290810.1"/>
    </source>
</evidence>
<gene>
    <name evidence="2" type="ORF">I5I61_25410</name>
</gene>
<evidence type="ECO:0000313" key="3">
    <source>
        <dbReference type="Proteomes" id="UP000608450"/>
    </source>
</evidence>